<accession>A0A3L6EBI8</accession>
<dbReference type="ExpressionAtlas" id="A0A3L6EBI8">
    <property type="expression patterns" value="baseline"/>
</dbReference>
<feature type="region of interest" description="Disordered" evidence="1">
    <location>
        <begin position="1"/>
        <end position="22"/>
    </location>
</feature>
<sequence>MVRPRKSWSGLSPAASGPNLTRAAEMNRSVPRLPACFYNSGNLRILSNSNVQDTSPVGTRRPFTPLLVLHPQQAHSVLSTLDLHHRSLNCCTEQPQNCSENEHLVGATSHVIQIDDKPDEIRKETRLIWKSDEDVRVMSAWLKHSIDSLSGNNKKGDKYWEDVVNEYNLTTEKIRWRTKTQAKWFSYNDHSNKRKEMDSSNPIVDEAEDLELPRPIGQKAAKKAAYDATDKVAKKGAKKAAYDAIDKVLEMQQKISNDKIEASKLSLQAAKDEKEARLLEKESKMLETYACLLKQDMSAMHDEI</sequence>
<dbReference type="EMBL" id="NCVQ01000007">
    <property type="protein sequence ID" value="PWZ18200.1"/>
    <property type="molecule type" value="Genomic_DNA"/>
</dbReference>
<evidence type="ECO:0008006" key="3">
    <source>
        <dbReference type="Google" id="ProtNLM"/>
    </source>
</evidence>
<comment type="caution">
    <text evidence="2">The sequence shown here is derived from an EMBL/GenBank/DDBJ whole genome shotgun (WGS) entry which is preliminary data.</text>
</comment>
<protein>
    <recommendedName>
        <fullName evidence="3">No apical meristem-associated C-terminal domain-containing protein</fullName>
    </recommendedName>
</protein>
<reference evidence="2" key="1">
    <citation type="journal article" date="2018" name="Nat. Genet.">
        <title>Extensive intraspecific gene order and gene structural variations between Mo17 and other maize genomes.</title>
        <authorList>
            <person name="Sun S."/>
            <person name="Zhou Y."/>
            <person name="Chen J."/>
            <person name="Shi J."/>
            <person name="Zhao H."/>
            <person name="Zhao H."/>
            <person name="Song W."/>
            <person name="Zhang M."/>
            <person name="Cui Y."/>
            <person name="Dong X."/>
            <person name="Liu H."/>
            <person name="Ma X."/>
            <person name="Jiao Y."/>
            <person name="Wang B."/>
            <person name="Wei X."/>
            <person name="Stein J.C."/>
            <person name="Glaubitz J.C."/>
            <person name="Lu F."/>
            <person name="Yu G."/>
            <person name="Liang C."/>
            <person name="Fengler K."/>
            <person name="Li B."/>
            <person name="Rafalski A."/>
            <person name="Schnable P.S."/>
            <person name="Ware D.H."/>
            <person name="Buckler E.S."/>
            <person name="Lai J."/>
        </authorList>
    </citation>
    <scope>NUCLEOTIDE SEQUENCE [LARGE SCALE GENOMIC DNA]</scope>
    <source>
        <tissue evidence="2">Seedling</tissue>
    </source>
</reference>
<dbReference type="PANTHER" id="PTHR45224:SF16">
    <property type="entry name" value="OS01G0527900 PROTEIN"/>
    <property type="match status" value="1"/>
</dbReference>
<dbReference type="PANTHER" id="PTHR45224">
    <property type="entry name" value="OS01G0527900 PROTEIN-RELATED"/>
    <property type="match status" value="1"/>
</dbReference>
<dbReference type="Proteomes" id="UP000251960">
    <property type="component" value="Chromosome 6"/>
</dbReference>
<gene>
    <name evidence="2" type="ORF">Zm00014a_029120</name>
</gene>
<evidence type="ECO:0000256" key="1">
    <source>
        <dbReference type="SAM" id="MobiDB-lite"/>
    </source>
</evidence>
<evidence type="ECO:0000313" key="2">
    <source>
        <dbReference type="EMBL" id="PWZ18200.1"/>
    </source>
</evidence>
<name>A0A3L6EBI8_MAIZE</name>
<organism evidence="2">
    <name type="scientific">Zea mays</name>
    <name type="common">Maize</name>
    <dbReference type="NCBI Taxonomy" id="4577"/>
    <lineage>
        <taxon>Eukaryota</taxon>
        <taxon>Viridiplantae</taxon>
        <taxon>Streptophyta</taxon>
        <taxon>Embryophyta</taxon>
        <taxon>Tracheophyta</taxon>
        <taxon>Spermatophyta</taxon>
        <taxon>Magnoliopsida</taxon>
        <taxon>Liliopsida</taxon>
        <taxon>Poales</taxon>
        <taxon>Poaceae</taxon>
        <taxon>PACMAD clade</taxon>
        <taxon>Panicoideae</taxon>
        <taxon>Andropogonodae</taxon>
        <taxon>Andropogoneae</taxon>
        <taxon>Tripsacinae</taxon>
        <taxon>Zea</taxon>
    </lineage>
</organism>
<dbReference type="AlphaFoldDB" id="A0A3L6EBI8"/>
<proteinExistence type="predicted"/>